<feature type="active site" description="Proton donor" evidence="6">
    <location>
        <position position="196"/>
    </location>
</feature>
<comment type="caution">
    <text evidence="11">The sequence shown here is derived from an EMBL/GenBank/DDBJ whole genome shotgun (WGS) entry which is preliminary data.</text>
</comment>
<evidence type="ECO:0000256" key="6">
    <source>
        <dbReference type="PIRSR" id="PIRSR005096-1"/>
    </source>
</evidence>
<dbReference type="PANTHER" id="PTHR10091">
    <property type="entry name" value="ALDOSE-1-EPIMERASE"/>
    <property type="match status" value="1"/>
</dbReference>
<comment type="catalytic activity">
    <reaction evidence="5">
        <text>alpha-D-glucose = beta-D-glucose</text>
        <dbReference type="Rhea" id="RHEA:10264"/>
        <dbReference type="ChEBI" id="CHEBI:15903"/>
        <dbReference type="ChEBI" id="CHEBI:17925"/>
        <dbReference type="EC" id="5.1.3.3"/>
    </reaction>
</comment>
<dbReference type="PANTHER" id="PTHR10091:SF0">
    <property type="entry name" value="GALACTOSE MUTAROTASE"/>
    <property type="match status" value="1"/>
</dbReference>
<dbReference type="InterPro" id="IPR008183">
    <property type="entry name" value="Aldose_1/G6P_1-epimerase"/>
</dbReference>
<keyword evidence="9" id="KW-0732">Signal</keyword>
<name>A0AAV0HT87_9ROSI</name>
<dbReference type="InterPro" id="IPR014718">
    <property type="entry name" value="GH-type_carb-bd"/>
</dbReference>
<feature type="domain" description="3-dehydroquinate synthase N-terminal" evidence="10">
    <location>
        <begin position="363"/>
        <end position="397"/>
    </location>
</feature>
<evidence type="ECO:0000256" key="8">
    <source>
        <dbReference type="PIRSR" id="PIRSR005096-3"/>
    </source>
</evidence>
<protein>
    <recommendedName>
        <fullName evidence="5">Aldose 1-epimerase</fullName>
        <ecNumber evidence="5">5.1.3.3</ecNumber>
    </recommendedName>
</protein>
<reference evidence="11" key="1">
    <citation type="submission" date="2022-08" db="EMBL/GenBank/DDBJ databases">
        <authorList>
            <person name="Gutierrez-Valencia J."/>
        </authorList>
    </citation>
    <scope>NUCLEOTIDE SEQUENCE</scope>
</reference>
<evidence type="ECO:0000256" key="9">
    <source>
        <dbReference type="SAM" id="SignalP"/>
    </source>
</evidence>
<evidence type="ECO:0000313" key="11">
    <source>
        <dbReference type="EMBL" id="CAI0388527.1"/>
    </source>
</evidence>
<evidence type="ECO:0000256" key="3">
    <source>
        <dbReference type="ARBA" id="ARBA00023235"/>
    </source>
</evidence>
<evidence type="ECO:0000256" key="7">
    <source>
        <dbReference type="PIRSR" id="PIRSR005096-2"/>
    </source>
</evidence>
<dbReference type="GO" id="GO:0016491">
    <property type="term" value="F:oxidoreductase activity"/>
    <property type="evidence" value="ECO:0007669"/>
    <property type="project" value="InterPro"/>
</dbReference>
<dbReference type="GO" id="GO:0004034">
    <property type="term" value="F:aldose 1-epimerase activity"/>
    <property type="evidence" value="ECO:0007669"/>
    <property type="project" value="UniProtKB-EC"/>
</dbReference>
<evidence type="ECO:0000259" key="10">
    <source>
        <dbReference type="Pfam" id="PF01959"/>
    </source>
</evidence>
<feature type="binding site" evidence="8">
    <location>
        <begin position="94"/>
        <end position="95"/>
    </location>
    <ligand>
        <name>beta-D-galactose</name>
        <dbReference type="ChEBI" id="CHEBI:27667"/>
    </ligand>
</feature>
<dbReference type="InterPro" id="IPR047215">
    <property type="entry name" value="Galactose_mutarotase-like"/>
</dbReference>
<feature type="signal peptide" evidence="9">
    <location>
        <begin position="1"/>
        <end position="24"/>
    </location>
</feature>
<comment type="pathway">
    <text evidence="1 5">Carbohydrate metabolism; hexose metabolism.</text>
</comment>
<dbReference type="Gene3D" id="2.70.98.10">
    <property type="match status" value="1"/>
</dbReference>
<evidence type="ECO:0000256" key="2">
    <source>
        <dbReference type="ARBA" id="ARBA00006206"/>
    </source>
</evidence>
<dbReference type="GO" id="GO:0006006">
    <property type="term" value="P:glucose metabolic process"/>
    <property type="evidence" value="ECO:0007669"/>
    <property type="project" value="TreeGrafter"/>
</dbReference>
<dbReference type="CDD" id="cd09019">
    <property type="entry name" value="galactose_mutarotase_like"/>
    <property type="match status" value="1"/>
</dbReference>
<feature type="binding site" evidence="7">
    <location>
        <position position="262"/>
    </location>
    <ligand>
        <name>beta-D-galactose</name>
        <dbReference type="ChEBI" id="CHEBI:27667"/>
    </ligand>
</feature>
<comment type="similarity">
    <text evidence="2 5">Belongs to the aldose epimerase family.</text>
</comment>
<keyword evidence="3 5" id="KW-0413">Isomerase</keyword>
<dbReference type="SUPFAM" id="SSF74650">
    <property type="entry name" value="Galactose mutarotase-like"/>
    <property type="match status" value="1"/>
</dbReference>
<dbReference type="Pfam" id="PF01263">
    <property type="entry name" value="Aldose_epim"/>
    <property type="match status" value="1"/>
</dbReference>
<gene>
    <name evidence="11" type="ORF">LITE_LOCUS5858</name>
</gene>
<dbReference type="GO" id="GO:0003856">
    <property type="term" value="F:3-dehydroquinate synthase activity"/>
    <property type="evidence" value="ECO:0007669"/>
    <property type="project" value="InterPro"/>
</dbReference>
<dbReference type="AlphaFoldDB" id="A0AAV0HT87"/>
<dbReference type="NCBIfam" id="NF008277">
    <property type="entry name" value="PRK11055.1"/>
    <property type="match status" value="1"/>
</dbReference>
<dbReference type="Pfam" id="PF01959">
    <property type="entry name" value="DHQS"/>
    <property type="match status" value="1"/>
</dbReference>
<sequence length="405" mass="44026">MAKYSSSLLLLGLSLSALLVVAFGAGDGETKIGTYELKKGKMSLKVTNYGAHMMSFIVPDKYGKLNDVILGYDTAEAYKNDTNSFGATVGRVANRIAGAQFTLNGTLYKLIPNDGKNTLHGGPLGFSKVIWKVTDYKPNDVEPYIVFQYLSPNGEQGFPGDVVAVVKYTLLAYNQLSIKMKARALNKATPVNLANHAYWNLGGHDSGDILSQELEIYASRYTPTDGELIPTGKVVSVVGTPYDFLKSNSVGSRIGQLQKGYDINYVLDDKEIIRRGNKRGLRKAAVVHDRKSGRVMELFTNQPAVQLYTSGSLGETKGKGGVVYKKSGALCLETQGYPDAVNHPNFPSTILTPSKPYDHQMLKMIPAENMVAAFQGSGKTVFAISKSASEAQTFLEVSLCIHYCD</sequence>
<dbReference type="GO" id="GO:0009073">
    <property type="term" value="P:aromatic amino acid family biosynthetic process"/>
    <property type="evidence" value="ECO:0007669"/>
    <property type="project" value="InterPro"/>
</dbReference>
<dbReference type="GO" id="GO:0033499">
    <property type="term" value="P:galactose catabolic process via UDP-galactose, Leloir pathway"/>
    <property type="evidence" value="ECO:0007669"/>
    <property type="project" value="TreeGrafter"/>
</dbReference>
<feature type="binding site" evidence="8">
    <location>
        <begin position="196"/>
        <end position="198"/>
    </location>
    <ligand>
        <name>beta-D-galactose</name>
        <dbReference type="ChEBI" id="CHEBI:27667"/>
    </ligand>
</feature>
<keyword evidence="4 5" id="KW-0119">Carbohydrate metabolism</keyword>
<organism evidence="11 12">
    <name type="scientific">Linum tenue</name>
    <dbReference type="NCBI Taxonomy" id="586396"/>
    <lineage>
        <taxon>Eukaryota</taxon>
        <taxon>Viridiplantae</taxon>
        <taxon>Streptophyta</taxon>
        <taxon>Embryophyta</taxon>
        <taxon>Tracheophyta</taxon>
        <taxon>Spermatophyta</taxon>
        <taxon>Magnoliopsida</taxon>
        <taxon>eudicotyledons</taxon>
        <taxon>Gunneridae</taxon>
        <taxon>Pentapetalae</taxon>
        <taxon>rosids</taxon>
        <taxon>fabids</taxon>
        <taxon>Malpighiales</taxon>
        <taxon>Linaceae</taxon>
        <taxon>Linum</taxon>
    </lineage>
</organism>
<evidence type="ECO:0000256" key="5">
    <source>
        <dbReference type="PIRNR" id="PIRNR005096"/>
    </source>
</evidence>
<evidence type="ECO:0000313" key="12">
    <source>
        <dbReference type="Proteomes" id="UP001154282"/>
    </source>
</evidence>
<accession>A0AAV0HT87</accession>
<proteinExistence type="inferred from homology"/>
<keyword evidence="12" id="KW-1185">Reference proteome</keyword>
<dbReference type="InterPro" id="IPR030960">
    <property type="entry name" value="DHQS/DOIS_N"/>
</dbReference>
<dbReference type="EMBL" id="CAMGYJ010000002">
    <property type="protein sequence ID" value="CAI0388527.1"/>
    <property type="molecule type" value="Genomic_DNA"/>
</dbReference>
<dbReference type="InterPro" id="IPR011013">
    <property type="entry name" value="Gal_mutarotase_sf_dom"/>
</dbReference>
<dbReference type="EC" id="5.1.3.3" evidence="5"/>
<dbReference type="GO" id="GO:0030246">
    <property type="term" value="F:carbohydrate binding"/>
    <property type="evidence" value="ECO:0007669"/>
    <property type="project" value="InterPro"/>
</dbReference>
<evidence type="ECO:0000256" key="1">
    <source>
        <dbReference type="ARBA" id="ARBA00005028"/>
    </source>
</evidence>
<dbReference type="InterPro" id="IPR015443">
    <property type="entry name" value="Aldose_1-epimerase"/>
</dbReference>
<dbReference type="PIRSF" id="PIRSF005096">
    <property type="entry name" value="GALM"/>
    <property type="match status" value="1"/>
</dbReference>
<feature type="active site" description="Proton acceptor" evidence="6">
    <location>
        <position position="333"/>
    </location>
</feature>
<feature type="chain" id="PRO_5043448981" description="Aldose 1-epimerase" evidence="9">
    <location>
        <begin position="25"/>
        <end position="405"/>
    </location>
</feature>
<dbReference type="Proteomes" id="UP001154282">
    <property type="component" value="Unassembled WGS sequence"/>
</dbReference>
<evidence type="ECO:0000256" key="4">
    <source>
        <dbReference type="ARBA" id="ARBA00023277"/>
    </source>
</evidence>